<organism evidence="1 2">
    <name type="scientific">Aliiroseovarius halocynthiae</name>
    <dbReference type="NCBI Taxonomy" id="985055"/>
    <lineage>
        <taxon>Bacteria</taxon>
        <taxon>Pseudomonadati</taxon>
        <taxon>Pseudomonadota</taxon>
        <taxon>Alphaproteobacteria</taxon>
        <taxon>Rhodobacterales</taxon>
        <taxon>Paracoccaceae</taxon>
        <taxon>Aliiroseovarius</taxon>
    </lineage>
</organism>
<comment type="caution">
    <text evidence="1">The sequence shown here is derived from an EMBL/GenBank/DDBJ whole genome shotgun (WGS) entry which is preliminary data.</text>
</comment>
<evidence type="ECO:0000313" key="2">
    <source>
        <dbReference type="Proteomes" id="UP000315816"/>
    </source>
</evidence>
<reference evidence="1 2" key="1">
    <citation type="submission" date="2019-06" db="EMBL/GenBank/DDBJ databases">
        <title>A novel species of marine bacteria.</title>
        <authorList>
            <person name="Wang Y."/>
        </authorList>
    </citation>
    <scope>NUCLEOTIDE SEQUENCE [LARGE SCALE GENOMIC DNA]</scope>
    <source>
        <strain evidence="1 2">MA1-10</strain>
    </source>
</reference>
<sequence length="109" mass="12154">MTNTIETPQIANKESCMIERTQIDQLSVADARRFCEVIIEALDAGVCDQVSDLLLPLIWMIEQSLMERPVQDLQTLATKVWVVCRTVSESEPDMVALWSDVEGILSASA</sequence>
<evidence type="ECO:0000313" key="1">
    <source>
        <dbReference type="EMBL" id="TQV67029.1"/>
    </source>
</evidence>
<dbReference type="AlphaFoldDB" id="A0A545SPX6"/>
<accession>A0A545SPX6</accession>
<keyword evidence="2" id="KW-1185">Reference proteome</keyword>
<proteinExistence type="predicted"/>
<gene>
    <name evidence="1" type="ORF">FIL88_10590</name>
</gene>
<protein>
    <submittedName>
        <fullName evidence="1">Uncharacterized protein</fullName>
    </submittedName>
</protein>
<dbReference type="EMBL" id="VICH01000007">
    <property type="protein sequence ID" value="TQV67029.1"/>
    <property type="molecule type" value="Genomic_DNA"/>
</dbReference>
<name>A0A545SPX6_9RHOB</name>
<dbReference type="RefSeq" id="WP_142853842.1">
    <property type="nucleotide sequence ID" value="NZ_FXWW01000003.1"/>
</dbReference>
<dbReference type="Proteomes" id="UP000315816">
    <property type="component" value="Unassembled WGS sequence"/>
</dbReference>